<evidence type="ECO:0000256" key="1">
    <source>
        <dbReference type="SAM" id="MobiDB-lite"/>
    </source>
</evidence>
<evidence type="ECO:0000256" key="2">
    <source>
        <dbReference type="SAM" id="Phobius"/>
    </source>
</evidence>
<feature type="region of interest" description="Disordered" evidence="1">
    <location>
        <begin position="157"/>
        <end position="191"/>
    </location>
</feature>
<dbReference type="Proteomes" id="UP001431429">
    <property type="component" value="Unassembled WGS sequence"/>
</dbReference>
<evidence type="ECO:0000313" key="4">
    <source>
        <dbReference type="EMBL" id="MCM2387276.1"/>
    </source>
</evidence>
<dbReference type="PANTHER" id="PTHR23028">
    <property type="entry name" value="ACETYLTRANSFERASE"/>
    <property type="match status" value="1"/>
</dbReference>
<feature type="compositionally biased region" description="Basic residues" evidence="1">
    <location>
        <begin position="164"/>
        <end position="175"/>
    </location>
</feature>
<feature type="domain" description="Acyltransferase 3" evidence="3">
    <location>
        <begin position="6"/>
        <end position="90"/>
    </location>
</feature>
<dbReference type="EMBL" id="JAMQAW010000002">
    <property type="protein sequence ID" value="MCM2387276.1"/>
    <property type="molecule type" value="Genomic_DNA"/>
</dbReference>
<keyword evidence="4" id="KW-0808">Transferase</keyword>
<dbReference type="PANTHER" id="PTHR23028:SF53">
    <property type="entry name" value="ACYL_TRANSF_3 DOMAIN-CONTAINING PROTEIN"/>
    <property type="match status" value="1"/>
</dbReference>
<sequence>MRSRFAAVDGLRGVAILSVLLYRTDWFSYGLFGVDAFFVLSGFLATLILVREVQRHGRIRIGRFYLRRFRRLFPGLVITLGVVVAIAYVASPVKEVRAVSDQAIGSLLQIANWTQISRGDAYGDHFEQHPAAVRDVVAEHHRTVLCGVAVGPDGGVRDLPQARPARRGAHRCSPRRLRDGGPAAVDATSLR</sequence>
<evidence type="ECO:0000259" key="3">
    <source>
        <dbReference type="Pfam" id="PF01757"/>
    </source>
</evidence>
<keyword evidence="2" id="KW-1133">Transmembrane helix</keyword>
<dbReference type="Pfam" id="PF01757">
    <property type="entry name" value="Acyl_transf_3"/>
    <property type="match status" value="1"/>
</dbReference>
<keyword evidence="4" id="KW-0012">Acyltransferase</keyword>
<keyword evidence="5" id="KW-1185">Reference proteome</keyword>
<keyword evidence="2" id="KW-0472">Membrane</keyword>
<dbReference type="InterPro" id="IPR002656">
    <property type="entry name" value="Acyl_transf_3_dom"/>
</dbReference>
<name>A0ABT0UGI8_9ACTN</name>
<reference evidence="4" key="1">
    <citation type="submission" date="2022-06" db="EMBL/GenBank/DDBJ databases">
        <title>Genome public.</title>
        <authorList>
            <person name="Sun Q."/>
        </authorList>
    </citation>
    <scope>NUCLEOTIDE SEQUENCE</scope>
    <source>
        <strain evidence="4">CWNU-1</strain>
    </source>
</reference>
<accession>A0ABT0UGI8</accession>
<feature type="transmembrane region" description="Helical" evidence="2">
    <location>
        <begin position="71"/>
        <end position="90"/>
    </location>
</feature>
<dbReference type="RefSeq" id="WP_250917625.1">
    <property type="nucleotide sequence ID" value="NZ_JAMQAW010000002.1"/>
</dbReference>
<evidence type="ECO:0000313" key="5">
    <source>
        <dbReference type="Proteomes" id="UP001431429"/>
    </source>
</evidence>
<proteinExistence type="predicted"/>
<gene>
    <name evidence="4" type="ORF">NBG84_02925</name>
</gene>
<organism evidence="4 5">
    <name type="scientific">Streptomyces albipurpureus</name>
    <dbReference type="NCBI Taxonomy" id="2897419"/>
    <lineage>
        <taxon>Bacteria</taxon>
        <taxon>Bacillati</taxon>
        <taxon>Actinomycetota</taxon>
        <taxon>Actinomycetes</taxon>
        <taxon>Kitasatosporales</taxon>
        <taxon>Streptomycetaceae</taxon>
        <taxon>Streptomyces</taxon>
    </lineage>
</organism>
<comment type="caution">
    <text evidence="4">The sequence shown here is derived from an EMBL/GenBank/DDBJ whole genome shotgun (WGS) entry which is preliminary data.</text>
</comment>
<dbReference type="InterPro" id="IPR050879">
    <property type="entry name" value="Acyltransferase_3"/>
</dbReference>
<feature type="transmembrane region" description="Helical" evidence="2">
    <location>
        <begin position="26"/>
        <end position="50"/>
    </location>
</feature>
<protein>
    <submittedName>
        <fullName evidence="4">Acyltransferase family protein</fullName>
    </submittedName>
</protein>
<dbReference type="GO" id="GO:0016746">
    <property type="term" value="F:acyltransferase activity"/>
    <property type="evidence" value="ECO:0007669"/>
    <property type="project" value="UniProtKB-KW"/>
</dbReference>
<keyword evidence="2" id="KW-0812">Transmembrane</keyword>